<feature type="domain" description="D-isomer specific 2-hydroxyacid dehydrogenase NAD-binding" evidence="3">
    <location>
        <begin position="104"/>
        <end position="271"/>
    </location>
</feature>
<evidence type="ECO:0000313" key="5">
    <source>
        <dbReference type="Proteomes" id="UP000031327"/>
    </source>
</evidence>
<evidence type="ECO:0000259" key="3">
    <source>
        <dbReference type="Pfam" id="PF02826"/>
    </source>
</evidence>
<proteinExistence type="predicted"/>
<sequence>MSVLVCITGRNNEKLMAKLQDALPDVELKLWPHCANLESVEFVLAWKAPQELWHNLPNLKVVQSFGAGVDGIPMSILPSGTVVARIVDPQLSDDMAEYVLSHALAHKLRHQNYCAEQAIKNWKPRRARKGVTAGVLGLGELGKAVAQRLSNNGFAVRGWSRSAKQLDNIACYSGEAQLASFASGLDYLVCLLPLTDSTHGVLNRQLFQYVSNDCLLINVARGQHLNEQDLIDALNEQELGGAVLDVFTTEPLPETHVFWSHPKVTVTPHIAAVTNLDTVVAQIADNIRACITGTPIKNGVDVTQGY</sequence>
<accession>A0A0C1MU74</accession>
<dbReference type="Pfam" id="PF02826">
    <property type="entry name" value="2-Hacid_dh_C"/>
    <property type="match status" value="1"/>
</dbReference>
<dbReference type="GO" id="GO:0016491">
    <property type="term" value="F:oxidoreductase activity"/>
    <property type="evidence" value="ECO:0007669"/>
    <property type="project" value="UniProtKB-KW"/>
</dbReference>
<protein>
    <submittedName>
        <fullName evidence="4">2-hydroxyacid dehydrogenase</fullName>
    </submittedName>
</protein>
<evidence type="ECO:0000313" key="4">
    <source>
        <dbReference type="EMBL" id="KID58353.1"/>
    </source>
</evidence>
<keyword evidence="1" id="KW-0560">Oxidoreductase</keyword>
<name>A0A0C1MU74_9GAMM</name>
<dbReference type="SUPFAM" id="SSF52283">
    <property type="entry name" value="Formate/glycerate dehydrogenase catalytic domain-like"/>
    <property type="match status" value="1"/>
</dbReference>
<dbReference type="RefSeq" id="WP_039608647.1">
    <property type="nucleotide sequence ID" value="NZ_JWIC01000004.1"/>
</dbReference>
<dbReference type="SUPFAM" id="SSF51735">
    <property type="entry name" value="NAD(P)-binding Rossmann-fold domains"/>
    <property type="match status" value="1"/>
</dbReference>
<dbReference type="AlphaFoldDB" id="A0A0C1MU74"/>
<gene>
    <name evidence="4" type="ORF">JF50_06695</name>
</gene>
<comment type="caution">
    <text evidence="4">The sequence shown here is derived from an EMBL/GenBank/DDBJ whole genome shotgun (WGS) entry which is preliminary data.</text>
</comment>
<dbReference type="PANTHER" id="PTHR43333:SF1">
    <property type="entry name" value="D-ISOMER SPECIFIC 2-HYDROXYACID DEHYDROGENASE NAD-BINDING DOMAIN-CONTAINING PROTEIN"/>
    <property type="match status" value="1"/>
</dbReference>
<dbReference type="InterPro" id="IPR036291">
    <property type="entry name" value="NAD(P)-bd_dom_sf"/>
</dbReference>
<dbReference type="Gene3D" id="3.40.50.720">
    <property type="entry name" value="NAD(P)-binding Rossmann-like Domain"/>
    <property type="match status" value="2"/>
</dbReference>
<keyword evidence="2" id="KW-0520">NAD</keyword>
<evidence type="ECO:0000256" key="1">
    <source>
        <dbReference type="ARBA" id="ARBA00023002"/>
    </source>
</evidence>
<dbReference type="GO" id="GO:0051287">
    <property type="term" value="F:NAD binding"/>
    <property type="evidence" value="ECO:0007669"/>
    <property type="project" value="InterPro"/>
</dbReference>
<reference evidence="4 5" key="1">
    <citation type="submission" date="2014-12" db="EMBL/GenBank/DDBJ databases">
        <title>Draft Genome Sequence of Pseudoalteromonas luteoviolacea HI1.</title>
        <authorList>
            <person name="Asahina A.Y."/>
            <person name="Hadfield M.G."/>
        </authorList>
    </citation>
    <scope>NUCLEOTIDE SEQUENCE [LARGE SCALE GENOMIC DNA]</scope>
    <source>
        <strain evidence="4 5">HI1</strain>
    </source>
</reference>
<dbReference type="PANTHER" id="PTHR43333">
    <property type="entry name" value="2-HACID_DH_C DOMAIN-CONTAINING PROTEIN"/>
    <property type="match status" value="1"/>
</dbReference>
<dbReference type="Proteomes" id="UP000031327">
    <property type="component" value="Unassembled WGS sequence"/>
</dbReference>
<dbReference type="OrthoDB" id="9787219at2"/>
<dbReference type="EMBL" id="JWIC01000004">
    <property type="protein sequence ID" value="KID58353.1"/>
    <property type="molecule type" value="Genomic_DNA"/>
</dbReference>
<dbReference type="CDD" id="cd12164">
    <property type="entry name" value="GDH_like_2"/>
    <property type="match status" value="1"/>
</dbReference>
<evidence type="ECO:0000256" key="2">
    <source>
        <dbReference type="ARBA" id="ARBA00023027"/>
    </source>
</evidence>
<dbReference type="InterPro" id="IPR006140">
    <property type="entry name" value="D-isomer_DH_NAD-bd"/>
</dbReference>
<organism evidence="4 5">
    <name type="scientific">Pseudoalteromonas luteoviolacea</name>
    <dbReference type="NCBI Taxonomy" id="43657"/>
    <lineage>
        <taxon>Bacteria</taxon>
        <taxon>Pseudomonadati</taxon>
        <taxon>Pseudomonadota</taxon>
        <taxon>Gammaproteobacteria</taxon>
        <taxon>Alteromonadales</taxon>
        <taxon>Pseudoalteromonadaceae</taxon>
        <taxon>Pseudoalteromonas</taxon>
    </lineage>
</organism>